<dbReference type="Gene3D" id="1.25.40.10">
    <property type="entry name" value="Tetratricopeptide repeat domain"/>
    <property type="match status" value="2"/>
</dbReference>
<feature type="domain" description="Pentatricopeptide repeat-containing protein-mitochondrial" evidence="4">
    <location>
        <begin position="239"/>
        <end position="348"/>
    </location>
</feature>
<dbReference type="InterPro" id="IPR057027">
    <property type="entry name" value="TPR_mt"/>
</dbReference>
<dbReference type="AlphaFoldDB" id="A0A427BCA4"/>
<dbReference type="PANTHER" id="PTHR47941">
    <property type="entry name" value="PENTATRICOPEPTIDE REPEAT-CONTAINING PROTEIN 3, MITOCHONDRIAL"/>
    <property type="match status" value="1"/>
</dbReference>
<dbReference type="PROSITE" id="PS51375">
    <property type="entry name" value="PPR"/>
    <property type="match status" value="5"/>
</dbReference>
<dbReference type="NCBIfam" id="TIGR00756">
    <property type="entry name" value="PPR"/>
    <property type="match status" value="5"/>
</dbReference>
<evidence type="ECO:0000256" key="2">
    <source>
        <dbReference type="ARBA" id="ARBA00022737"/>
    </source>
</evidence>
<evidence type="ECO:0000313" key="6">
    <source>
        <dbReference type="Proteomes" id="UP000287651"/>
    </source>
</evidence>
<feature type="repeat" description="PPR" evidence="3">
    <location>
        <begin position="322"/>
        <end position="352"/>
    </location>
</feature>
<dbReference type="Pfam" id="PF01535">
    <property type="entry name" value="PPR"/>
    <property type="match status" value="1"/>
</dbReference>
<feature type="repeat" description="PPR" evidence="3">
    <location>
        <begin position="217"/>
        <end position="251"/>
    </location>
</feature>
<dbReference type="Pfam" id="PF13041">
    <property type="entry name" value="PPR_2"/>
    <property type="match status" value="1"/>
</dbReference>
<evidence type="ECO:0000256" key="1">
    <source>
        <dbReference type="ARBA" id="ARBA00007626"/>
    </source>
</evidence>
<dbReference type="Pfam" id="PF23276">
    <property type="entry name" value="TPR_24"/>
    <property type="match status" value="1"/>
</dbReference>
<evidence type="ECO:0000313" key="5">
    <source>
        <dbReference type="EMBL" id="RRT86068.1"/>
    </source>
</evidence>
<evidence type="ECO:0000256" key="3">
    <source>
        <dbReference type="PROSITE-ProRule" id="PRU00708"/>
    </source>
</evidence>
<feature type="repeat" description="PPR" evidence="3">
    <location>
        <begin position="147"/>
        <end position="181"/>
    </location>
</feature>
<feature type="repeat" description="PPR" evidence="3">
    <location>
        <begin position="182"/>
        <end position="216"/>
    </location>
</feature>
<dbReference type="Proteomes" id="UP000287651">
    <property type="component" value="Unassembled WGS sequence"/>
</dbReference>
<dbReference type="InterPro" id="IPR011990">
    <property type="entry name" value="TPR-like_helical_dom_sf"/>
</dbReference>
<feature type="repeat" description="PPR" evidence="3">
    <location>
        <begin position="252"/>
        <end position="286"/>
    </location>
</feature>
<keyword evidence="2" id="KW-0677">Repeat</keyword>
<evidence type="ECO:0000259" key="4">
    <source>
        <dbReference type="Pfam" id="PF23276"/>
    </source>
</evidence>
<organism evidence="5 6">
    <name type="scientific">Ensete ventricosum</name>
    <name type="common">Abyssinian banana</name>
    <name type="synonym">Musa ensete</name>
    <dbReference type="NCBI Taxonomy" id="4639"/>
    <lineage>
        <taxon>Eukaryota</taxon>
        <taxon>Viridiplantae</taxon>
        <taxon>Streptophyta</taxon>
        <taxon>Embryophyta</taxon>
        <taxon>Tracheophyta</taxon>
        <taxon>Spermatophyta</taxon>
        <taxon>Magnoliopsida</taxon>
        <taxon>Liliopsida</taxon>
        <taxon>Zingiberales</taxon>
        <taxon>Musaceae</taxon>
        <taxon>Ensete</taxon>
    </lineage>
</organism>
<proteinExistence type="inferred from homology"/>
<name>A0A427BCA4_ENSVE</name>
<gene>
    <name evidence="5" type="ORF">B296_00005298</name>
</gene>
<dbReference type="EMBL" id="AMZH03000018">
    <property type="protein sequence ID" value="RRT86068.1"/>
    <property type="molecule type" value="Genomic_DNA"/>
</dbReference>
<sequence>MLFRRKIRSLRRIPRPCFTGKRPLSSVAAADAVEELVSDSGVLDPKSCLREILALSNLELGSSLSCRPNSSVVAKSGVLKQKEMVSCPRWSEHDPRLARLEVCHALAKEGRLKQMREILRRMLDDEGDVDEALELSEYMQTDGIETDVVIYNILINGCRLLGLMSEIWKLIRMMIQHGLQPDLVTYTILIAGLCEGGNVDEGLKMRKEMLSKGFKLNIVTYSVLVNALCRKGHINEVEELLGEIKEIGLDMDLVAYSILINGYCKLGEIEKALQVCQTMCSKRIMANSFAHGGILSGLCKNGLVPEAKWYLENLAATGQTLNIMLYNIVIDGYAKIGDVEGSVMLYEQIIRC</sequence>
<reference evidence="5 6" key="1">
    <citation type="journal article" date="2014" name="Agronomy (Basel)">
        <title>A Draft Genome Sequence for Ensete ventricosum, the Drought-Tolerant Tree Against Hunger.</title>
        <authorList>
            <person name="Harrison J."/>
            <person name="Moore K.A."/>
            <person name="Paszkiewicz K."/>
            <person name="Jones T."/>
            <person name="Grant M."/>
            <person name="Ambacheew D."/>
            <person name="Muzemil S."/>
            <person name="Studholme D.J."/>
        </authorList>
    </citation>
    <scope>NUCLEOTIDE SEQUENCE [LARGE SCALE GENOMIC DNA]</scope>
</reference>
<comment type="caution">
    <text evidence="5">The sequence shown here is derived from an EMBL/GenBank/DDBJ whole genome shotgun (WGS) entry which is preliminary data.</text>
</comment>
<protein>
    <recommendedName>
        <fullName evidence="4">Pentatricopeptide repeat-containing protein-mitochondrial domain-containing protein</fullName>
    </recommendedName>
</protein>
<comment type="similarity">
    <text evidence="1">Belongs to the PPR family. P subfamily.</text>
</comment>
<accession>A0A427BCA4</accession>
<dbReference type="InterPro" id="IPR002885">
    <property type="entry name" value="PPR_rpt"/>
</dbReference>